<feature type="region of interest" description="Disordered" evidence="9">
    <location>
        <begin position="1"/>
        <end position="44"/>
    </location>
</feature>
<feature type="compositionally biased region" description="Basic and acidic residues" evidence="9">
    <location>
        <begin position="105"/>
        <end position="117"/>
    </location>
</feature>
<feature type="region of interest" description="Disordered" evidence="9">
    <location>
        <begin position="105"/>
        <end position="125"/>
    </location>
</feature>
<feature type="region of interest" description="Disordered" evidence="9">
    <location>
        <begin position="59"/>
        <end position="85"/>
    </location>
</feature>
<dbReference type="KEGG" id="aten:116293738"/>
<keyword evidence="4 10" id="KW-0812">Transmembrane</keyword>
<feature type="compositionally biased region" description="Polar residues" evidence="9">
    <location>
        <begin position="28"/>
        <end position="43"/>
    </location>
</feature>
<keyword evidence="6 10" id="KW-1133">Transmembrane helix</keyword>
<name>A0A6P8HKZ1_ACTTE</name>
<keyword evidence="5" id="KW-0053">Apoptosis</keyword>
<feature type="compositionally biased region" description="Polar residues" evidence="9">
    <location>
        <begin position="59"/>
        <end position="81"/>
    </location>
</feature>
<dbReference type="Pfam" id="PF06553">
    <property type="entry name" value="BNIP3"/>
    <property type="match status" value="1"/>
</dbReference>
<organism evidence="11 12">
    <name type="scientific">Actinia tenebrosa</name>
    <name type="common">Australian red waratah sea anemone</name>
    <dbReference type="NCBI Taxonomy" id="6105"/>
    <lineage>
        <taxon>Eukaryota</taxon>
        <taxon>Metazoa</taxon>
        <taxon>Cnidaria</taxon>
        <taxon>Anthozoa</taxon>
        <taxon>Hexacorallia</taxon>
        <taxon>Actiniaria</taxon>
        <taxon>Actiniidae</taxon>
        <taxon>Actinia</taxon>
    </lineage>
</organism>
<dbReference type="Gene3D" id="6.10.250.1020">
    <property type="match status" value="1"/>
</dbReference>
<feature type="compositionally biased region" description="Polar residues" evidence="9">
    <location>
        <begin position="1"/>
        <end position="20"/>
    </location>
</feature>
<dbReference type="InterPro" id="IPR010548">
    <property type="entry name" value="BNIP3"/>
</dbReference>
<comment type="subcellular location">
    <subcellularLocation>
        <location evidence="1">Membrane</location>
        <topology evidence="1">Single-pass membrane protein</topology>
    </subcellularLocation>
    <subcellularLocation>
        <location evidence="2">Mitochondrion membrane</location>
    </subcellularLocation>
</comment>
<dbReference type="GO" id="GO:0097345">
    <property type="term" value="P:mitochondrial outer membrane permeabilization"/>
    <property type="evidence" value="ECO:0007669"/>
    <property type="project" value="TreeGrafter"/>
</dbReference>
<evidence type="ECO:0000256" key="1">
    <source>
        <dbReference type="ARBA" id="ARBA00004167"/>
    </source>
</evidence>
<dbReference type="AlphaFoldDB" id="A0A6P8HKZ1"/>
<dbReference type="GO" id="GO:0005741">
    <property type="term" value="C:mitochondrial outer membrane"/>
    <property type="evidence" value="ECO:0007669"/>
    <property type="project" value="TreeGrafter"/>
</dbReference>
<keyword evidence="11" id="KW-1185">Reference proteome</keyword>
<evidence type="ECO:0000256" key="6">
    <source>
        <dbReference type="ARBA" id="ARBA00022989"/>
    </source>
</evidence>
<evidence type="ECO:0000256" key="7">
    <source>
        <dbReference type="ARBA" id="ARBA00023128"/>
    </source>
</evidence>
<evidence type="ECO:0000313" key="11">
    <source>
        <dbReference type="Proteomes" id="UP000515163"/>
    </source>
</evidence>
<evidence type="ECO:0000256" key="2">
    <source>
        <dbReference type="ARBA" id="ARBA00004325"/>
    </source>
</evidence>
<dbReference type="PANTHER" id="PTHR15186">
    <property type="entry name" value="RE48077P"/>
    <property type="match status" value="1"/>
</dbReference>
<dbReference type="RefSeq" id="XP_031557059.1">
    <property type="nucleotide sequence ID" value="XM_031701199.1"/>
</dbReference>
<accession>A0A6P8HKZ1</accession>
<sequence length="174" mass="19357">MAHHTNGNSETSSESLNGSWVNLDGSMRNGNSVHHSPTGSQSGAMEDLLAEAVEDHYKQNSNGEKTPSTPSPTQELAQSSVPLLPQEPKTDWIWEWSSGIERNPPKEWKLRHPSEKQKKTHSHTRLSLRKTKVMKSDLLNVNFYIVVPTIIFTHLVAFGIGVYVGKKMAVIQSS</sequence>
<dbReference type="PANTHER" id="PTHR15186:SF5">
    <property type="entry name" value="BNIP3, ISOFORM A"/>
    <property type="match status" value="1"/>
</dbReference>
<feature type="transmembrane region" description="Helical" evidence="10">
    <location>
        <begin position="143"/>
        <end position="164"/>
    </location>
</feature>
<keyword evidence="8 10" id="KW-0472">Membrane</keyword>
<evidence type="ECO:0000256" key="4">
    <source>
        <dbReference type="ARBA" id="ARBA00022692"/>
    </source>
</evidence>
<dbReference type="FunCoup" id="A0A6P8HKZ1">
    <property type="interactions" value="2413"/>
</dbReference>
<protein>
    <submittedName>
        <fullName evidence="12">BCL2/adenovirus E1B 19 kDa protein-interacting protein 3-like</fullName>
    </submittedName>
</protein>
<evidence type="ECO:0000256" key="9">
    <source>
        <dbReference type="SAM" id="MobiDB-lite"/>
    </source>
</evidence>
<reference evidence="12" key="1">
    <citation type="submission" date="2025-08" db="UniProtKB">
        <authorList>
            <consortium name="RefSeq"/>
        </authorList>
    </citation>
    <scope>IDENTIFICATION</scope>
    <source>
        <tissue evidence="12">Tentacle</tissue>
    </source>
</reference>
<dbReference type="InParanoid" id="A0A6P8HKZ1"/>
<proteinExistence type="inferred from homology"/>
<comment type="similarity">
    <text evidence="3">Belongs to the NIP3 family.</text>
</comment>
<gene>
    <name evidence="12" type="primary">LOC116293738</name>
</gene>
<dbReference type="OrthoDB" id="5857140at2759"/>
<dbReference type="Proteomes" id="UP000515163">
    <property type="component" value="Unplaced"/>
</dbReference>
<dbReference type="GO" id="GO:0005634">
    <property type="term" value="C:nucleus"/>
    <property type="evidence" value="ECO:0007669"/>
    <property type="project" value="TreeGrafter"/>
</dbReference>
<dbReference type="GO" id="GO:0042802">
    <property type="term" value="F:identical protein binding"/>
    <property type="evidence" value="ECO:0007669"/>
    <property type="project" value="UniProtKB-ARBA"/>
</dbReference>
<evidence type="ECO:0000256" key="5">
    <source>
        <dbReference type="ARBA" id="ARBA00022703"/>
    </source>
</evidence>
<keyword evidence="7" id="KW-0496">Mitochondrion</keyword>
<evidence type="ECO:0000256" key="8">
    <source>
        <dbReference type="ARBA" id="ARBA00023136"/>
    </source>
</evidence>
<evidence type="ECO:0000256" key="3">
    <source>
        <dbReference type="ARBA" id="ARBA00007710"/>
    </source>
</evidence>
<dbReference type="GeneID" id="116293738"/>
<evidence type="ECO:0000313" key="12">
    <source>
        <dbReference type="RefSeq" id="XP_031557059.1"/>
    </source>
</evidence>
<evidence type="ECO:0000256" key="10">
    <source>
        <dbReference type="SAM" id="Phobius"/>
    </source>
</evidence>
<dbReference type="GO" id="GO:0043065">
    <property type="term" value="P:positive regulation of apoptotic process"/>
    <property type="evidence" value="ECO:0007669"/>
    <property type="project" value="InterPro"/>
</dbReference>